<keyword evidence="2" id="KW-1185">Reference proteome</keyword>
<reference evidence="1 2" key="1">
    <citation type="journal article" date="2021" name="Appl. Environ. Microbiol.">
        <title>Genetic linkage and physical mapping for an oyster mushroom Pleurotus cornucopiae and QTL analysis for the trait cap color.</title>
        <authorList>
            <person name="Zhang Y."/>
            <person name="Gao W."/>
            <person name="Sonnenberg A."/>
            <person name="Chen Q."/>
            <person name="Zhang J."/>
            <person name="Huang C."/>
        </authorList>
    </citation>
    <scope>NUCLEOTIDE SEQUENCE [LARGE SCALE GENOMIC DNA]</scope>
    <source>
        <strain evidence="1">CCMSSC00406</strain>
    </source>
</reference>
<gene>
    <name evidence="1" type="ORF">CCMSSC00406_0009165</name>
</gene>
<name>A0ACB7IUT2_PLECO</name>
<evidence type="ECO:0000313" key="2">
    <source>
        <dbReference type="Proteomes" id="UP000824881"/>
    </source>
</evidence>
<protein>
    <submittedName>
        <fullName evidence="1">Uncharacterized protein</fullName>
    </submittedName>
</protein>
<sequence length="354" mass="40725">MSRQSTPGLAPSHRALAILKKLSLVVFVTRMLKGDEDKERREKYLGYYDTFWSGPNVRKELEAYAKADDDFRYEILQGFIPKPLVGKVTTGYGPPWKRSDTFFTDFKAHYPSERILHETDKSLIICNHASHDVRLYKEDIDPTGTDKSPAAGMSYMHLLVIPVARVYNAVALEDGDCIEEMREHFKTFWREPDSKEKIIAAINETMDRRYKEILTAYDKAEASAETSDATEGHNNPSEERRKHLEDVMVKCRQYASQCADLLRKMDQEYSDYMGFHPHPTTSVGHLHMHVLFMDRPEFRTNSTSAHDGKTIPARVVLRVINEKRNASDKNPDTKSRSSFFRRFIAPRSSRIPAG</sequence>
<proteinExistence type="predicted"/>
<dbReference type="EMBL" id="WQMT02000006">
    <property type="protein sequence ID" value="KAG9221957.1"/>
    <property type="molecule type" value="Genomic_DNA"/>
</dbReference>
<accession>A0ACB7IUT2</accession>
<organism evidence="1 2">
    <name type="scientific">Pleurotus cornucopiae</name>
    <name type="common">Cornucopia mushroom</name>
    <dbReference type="NCBI Taxonomy" id="5321"/>
    <lineage>
        <taxon>Eukaryota</taxon>
        <taxon>Fungi</taxon>
        <taxon>Dikarya</taxon>
        <taxon>Basidiomycota</taxon>
        <taxon>Agaricomycotina</taxon>
        <taxon>Agaricomycetes</taxon>
        <taxon>Agaricomycetidae</taxon>
        <taxon>Agaricales</taxon>
        <taxon>Pleurotineae</taxon>
        <taxon>Pleurotaceae</taxon>
        <taxon>Pleurotus</taxon>
    </lineage>
</organism>
<evidence type="ECO:0000313" key="1">
    <source>
        <dbReference type="EMBL" id="KAG9221957.1"/>
    </source>
</evidence>
<dbReference type="Proteomes" id="UP000824881">
    <property type="component" value="Unassembled WGS sequence"/>
</dbReference>
<comment type="caution">
    <text evidence="1">The sequence shown here is derived from an EMBL/GenBank/DDBJ whole genome shotgun (WGS) entry which is preliminary data.</text>
</comment>